<dbReference type="PIRSF" id="PIRSF006806">
    <property type="entry name" value="FTHF_cligase"/>
    <property type="match status" value="1"/>
</dbReference>
<dbReference type="SUPFAM" id="SSF100950">
    <property type="entry name" value="NagB/RpiA/CoA transferase-like"/>
    <property type="match status" value="1"/>
</dbReference>
<evidence type="ECO:0000313" key="6">
    <source>
        <dbReference type="EMBL" id="KAB1065642.1"/>
    </source>
</evidence>
<feature type="binding site" evidence="4">
    <location>
        <begin position="4"/>
        <end position="8"/>
    </location>
    <ligand>
        <name>ATP</name>
        <dbReference type="ChEBI" id="CHEBI:30616"/>
    </ligand>
</feature>
<comment type="catalytic activity">
    <reaction evidence="5">
        <text>(6S)-5-formyl-5,6,7,8-tetrahydrofolate + ATP = (6R)-5,10-methenyltetrahydrofolate + ADP + phosphate</text>
        <dbReference type="Rhea" id="RHEA:10488"/>
        <dbReference type="ChEBI" id="CHEBI:30616"/>
        <dbReference type="ChEBI" id="CHEBI:43474"/>
        <dbReference type="ChEBI" id="CHEBI:57455"/>
        <dbReference type="ChEBI" id="CHEBI:57457"/>
        <dbReference type="ChEBI" id="CHEBI:456216"/>
        <dbReference type="EC" id="6.3.3.2"/>
    </reaction>
</comment>
<feature type="binding site" evidence="4">
    <location>
        <begin position="133"/>
        <end position="141"/>
    </location>
    <ligand>
        <name>ATP</name>
        <dbReference type="ChEBI" id="CHEBI:30616"/>
    </ligand>
</feature>
<evidence type="ECO:0000313" key="7">
    <source>
        <dbReference type="Proteomes" id="UP000435357"/>
    </source>
</evidence>
<evidence type="ECO:0000256" key="3">
    <source>
        <dbReference type="ARBA" id="ARBA00022840"/>
    </source>
</evidence>
<dbReference type="GO" id="GO:0005524">
    <property type="term" value="F:ATP binding"/>
    <property type="evidence" value="ECO:0007669"/>
    <property type="project" value="UniProtKB-KW"/>
</dbReference>
<dbReference type="PANTHER" id="PTHR23407">
    <property type="entry name" value="ATPASE INHIBITOR/5-FORMYLTETRAHYDROFOLATE CYCLO-LIGASE"/>
    <property type="match status" value="1"/>
</dbReference>
<evidence type="ECO:0000256" key="1">
    <source>
        <dbReference type="ARBA" id="ARBA00010638"/>
    </source>
</evidence>
<comment type="similarity">
    <text evidence="1 5">Belongs to the 5-formyltetrahydrofolate cyclo-ligase family.</text>
</comment>
<comment type="caution">
    <text evidence="6">The sequence shown here is derived from an EMBL/GenBank/DDBJ whole genome shotgun (WGS) entry which is preliminary data.</text>
</comment>
<comment type="cofactor">
    <cofactor evidence="5">
        <name>Mg(2+)</name>
        <dbReference type="ChEBI" id="CHEBI:18420"/>
    </cofactor>
</comment>
<dbReference type="GO" id="GO:0030272">
    <property type="term" value="F:5-formyltetrahydrofolate cyclo-ligase activity"/>
    <property type="evidence" value="ECO:0007669"/>
    <property type="project" value="UniProtKB-EC"/>
</dbReference>
<keyword evidence="3 4" id="KW-0067">ATP-binding</keyword>
<dbReference type="InterPro" id="IPR024185">
    <property type="entry name" value="FTHF_cligase-like_sf"/>
</dbReference>
<dbReference type="Proteomes" id="UP000435357">
    <property type="component" value="Unassembled WGS sequence"/>
</dbReference>
<dbReference type="EC" id="6.3.3.2" evidence="5"/>
<dbReference type="NCBIfam" id="TIGR02727">
    <property type="entry name" value="MTHFS_bact"/>
    <property type="match status" value="1"/>
</dbReference>
<dbReference type="EMBL" id="WACR01000002">
    <property type="protein sequence ID" value="KAB1065642.1"/>
    <property type="molecule type" value="Genomic_DNA"/>
</dbReference>
<gene>
    <name evidence="6" type="ORF">F3059_03020</name>
</gene>
<organism evidence="6 7">
    <name type="scientific">Salibacter halophilus</name>
    <dbReference type="NCBI Taxonomy" id="1803916"/>
    <lineage>
        <taxon>Bacteria</taxon>
        <taxon>Pseudomonadati</taxon>
        <taxon>Bacteroidota</taxon>
        <taxon>Flavobacteriia</taxon>
        <taxon>Flavobacteriales</taxon>
        <taxon>Salibacteraceae</taxon>
        <taxon>Salibacter</taxon>
    </lineage>
</organism>
<dbReference type="Pfam" id="PF01812">
    <property type="entry name" value="5-FTHF_cyc-lig"/>
    <property type="match status" value="1"/>
</dbReference>
<reference evidence="6 7" key="1">
    <citation type="submission" date="2019-09" db="EMBL/GenBank/DDBJ databases">
        <title>Genomes of Cryomorphaceae.</title>
        <authorList>
            <person name="Bowman J.P."/>
        </authorList>
    </citation>
    <scope>NUCLEOTIDE SEQUENCE [LARGE SCALE GENOMIC DNA]</scope>
    <source>
        <strain evidence="6 7">KCTC 52047</strain>
    </source>
</reference>
<feature type="binding site" evidence="4">
    <location>
        <position position="50"/>
    </location>
    <ligand>
        <name>substrate</name>
    </ligand>
</feature>
<dbReference type="GO" id="GO:0046872">
    <property type="term" value="F:metal ion binding"/>
    <property type="evidence" value="ECO:0007669"/>
    <property type="project" value="UniProtKB-KW"/>
</dbReference>
<dbReference type="OrthoDB" id="9801938at2"/>
<proteinExistence type="inferred from homology"/>
<dbReference type="InterPro" id="IPR037171">
    <property type="entry name" value="NagB/RpiA_transferase-like"/>
</dbReference>
<evidence type="ECO:0000256" key="5">
    <source>
        <dbReference type="RuleBase" id="RU361279"/>
    </source>
</evidence>
<dbReference type="GO" id="GO:0035999">
    <property type="term" value="P:tetrahydrofolate interconversion"/>
    <property type="evidence" value="ECO:0007669"/>
    <property type="project" value="TreeGrafter"/>
</dbReference>
<keyword evidence="5" id="KW-0460">Magnesium</keyword>
<dbReference type="PANTHER" id="PTHR23407:SF1">
    <property type="entry name" value="5-FORMYLTETRAHYDROFOLATE CYCLO-LIGASE"/>
    <property type="match status" value="1"/>
</dbReference>
<evidence type="ECO:0000256" key="2">
    <source>
        <dbReference type="ARBA" id="ARBA00022741"/>
    </source>
</evidence>
<dbReference type="GO" id="GO:0009396">
    <property type="term" value="P:folic acid-containing compound biosynthetic process"/>
    <property type="evidence" value="ECO:0007669"/>
    <property type="project" value="TreeGrafter"/>
</dbReference>
<keyword evidence="5" id="KW-0479">Metal-binding</keyword>
<dbReference type="Gene3D" id="3.40.50.10420">
    <property type="entry name" value="NagB/RpiA/CoA transferase-like"/>
    <property type="match status" value="1"/>
</dbReference>
<name>A0A6N6M6V2_9FLAO</name>
<protein>
    <recommendedName>
        <fullName evidence="5">5-formyltetrahydrofolate cyclo-ligase</fullName>
        <ecNumber evidence="5">6.3.3.2</ecNumber>
    </recommendedName>
</protein>
<evidence type="ECO:0000256" key="4">
    <source>
        <dbReference type="PIRSR" id="PIRSR006806-1"/>
    </source>
</evidence>
<dbReference type="AlphaFoldDB" id="A0A6N6M6V2"/>
<keyword evidence="2 4" id="KW-0547">Nucleotide-binding</keyword>
<sequence>MVEKKTLRKKILAERDAQSKAEREAKDKQIWNRLFNTEEYQKSTTIFVFISFKSEVFTHAAIEKMLKDGKRVCVPVIPRKNDPMEARYIEQISDLKMGLYNIMEPPASAEKANQKEIDLIIAPGAVFTRKGKRIGYGGGYYDRFLSKFNGDIIAICYDLQIVDDFRIDEWDVKIQKIITENELIAC</sequence>
<accession>A0A6N6M6V2</accession>
<keyword evidence="6" id="KW-0436">Ligase</keyword>
<keyword evidence="7" id="KW-1185">Reference proteome</keyword>
<feature type="binding site" evidence="4">
    <location>
        <position position="55"/>
    </location>
    <ligand>
        <name>substrate</name>
    </ligand>
</feature>
<dbReference type="InterPro" id="IPR002698">
    <property type="entry name" value="FTHF_cligase"/>
</dbReference>